<reference evidence="12 13" key="1">
    <citation type="submission" date="2018-06" db="EMBL/GenBank/DDBJ databases">
        <authorList>
            <person name="Strepis N."/>
        </authorList>
    </citation>
    <scope>NUCLEOTIDE SEQUENCE [LARGE SCALE GENOMIC DNA]</scope>
    <source>
        <strain evidence="12">LUCI</strain>
    </source>
</reference>
<evidence type="ECO:0000256" key="8">
    <source>
        <dbReference type="ARBA" id="ARBA00022840"/>
    </source>
</evidence>
<dbReference type="HAMAP" id="MF_00668">
    <property type="entry name" value="BioW"/>
    <property type="match status" value="1"/>
</dbReference>
<evidence type="ECO:0000256" key="4">
    <source>
        <dbReference type="ARBA" id="ARBA00012984"/>
    </source>
</evidence>
<keyword evidence="5 11" id="KW-0436">Ligase</keyword>
<dbReference type="Pfam" id="PF03744">
    <property type="entry name" value="BioW"/>
    <property type="match status" value="1"/>
</dbReference>
<keyword evidence="7 11" id="KW-0093">Biotin biosynthesis</keyword>
<proteinExistence type="inferred from homology"/>
<dbReference type="InterPro" id="IPR005499">
    <property type="entry name" value="BioW"/>
</dbReference>
<dbReference type="NCBIfam" id="NF002360">
    <property type="entry name" value="PRK01322.1"/>
    <property type="match status" value="1"/>
</dbReference>
<comment type="pathway">
    <text evidence="2 11">Metabolic intermediate metabolism; pimeloyl-CoA biosynthesis; pimeloyl-CoA from pimelate: step 1/1.</text>
</comment>
<gene>
    <name evidence="11" type="primary">bioW</name>
    <name evidence="12" type="ORF">LUCI_2698</name>
</gene>
<sequence>MLYSVRMRAAQGGSHEQGGRHISGAERLVPAEEIARLTGVMIERAMLHSRGRADFINLTIEAMEAAAVKKVPLLPVRTVAESGVETSRLAARRALAGFGVNPVAAEAGFEQLLSLDDSMHGAMLICSQTGRRLDGRGQRGVRVSRMDITEEAAYNNWLRQNGLSGIHVREALVLAAKVAAATEVAAELCWSDDPEYTTGYVAAGTAYIRFSHLKPYGSPRGGRVFFVKPGSDLDRLCGYLEREAVLVTVPAEER</sequence>
<dbReference type="GO" id="GO:0042410">
    <property type="term" value="F:6-carboxyhexanoate-CoA ligase activity"/>
    <property type="evidence" value="ECO:0007669"/>
    <property type="project" value="UniProtKB-UniRule"/>
</dbReference>
<dbReference type="OrthoDB" id="9792985at2"/>
<dbReference type="EC" id="6.2.1.14" evidence="4 11"/>
<evidence type="ECO:0000313" key="12">
    <source>
        <dbReference type="EMBL" id="VBB07449.1"/>
    </source>
</evidence>
<dbReference type="NCBIfam" id="TIGR01204">
    <property type="entry name" value="bioW"/>
    <property type="match status" value="1"/>
</dbReference>
<comment type="subunit">
    <text evidence="3 11">Homodimer.</text>
</comment>
<protein>
    <recommendedName>
        <fullName evidence="4 11">6-carboxyhexanoate--CoA ligase</fullName>
        <ecNumber evidence="4 11">6.2.1.14</ecNumber>
    </recommendedName>
    <alternativeName>
        <fullName evidence="11">Pimeloyl-CoA synthase</fullName>
    </alternativeName>
</protein>
<evidence type="ECO:0000256" key="11">
    <source>
        <dbReference type="HAMAP-Rule" id="MF_00668"/>
    </source>
</evidence>
<dbReference type="EMBL" id="UPPP01000074">
    <property type="protein sequence ID" value="VBB07449.1"/>
    <property type="molecule type" value="Genomic_DNA"/>
</dbReference>
<evidence type="ECO:0000256" key="2">
    <source>
        <dbReference type="ARBA" id="ARBA00005075"/>
    </source>
</evidence>
<comment type="catalytic activity">
    <reaction evidence="10 11">
        <text>heptanedioate + ATP + CoA = 6-carboxyhexanoyl-CoA + AMP + diphosphate</text>
        <dbReference type="Rhea" id="RHEA:14781"/>
        <dbReference type="ChEBI" id="CHEBI:30616"/>
        <dbReference type="ChEBI" id="CHEBI:33019"/>
        <dbReference type="ChEBI" id="CHEBI:36165"/>
        <dbReference type="ChEBI" id="CHEBI:57287"/>
        <dbReference type="ChEBI" id="CHEBI:57360"/>
        <dbReference type="ChEBI" id="CHEBI:456215"/>
        <dbReference type="EC" id="6.2.1.14"/>
    </reaction>
</comment>
<organism evidence="12 13">
    <name type="scientific">Lucifera butyrica</name>
    <dbReference type="NCBI Taxonomy" id="1351585"/>
    <lineage>
        <taxon>Bacteria</taxon>
        <taxon>Bacillati</taxon>
        <taxon>Bacillota</taxon>
        <taxon>Negativicutes</taxon>
        <taxon>Veillonellales</taxon>
        <taxon>Veillonellaceae</taxon>
        <taxon>Lucifera</taxon>
    </lineage>
</organism>
<evidence type="ECO:0000256" key="3">
    <source>
        <dbReference type="ARBA" id="ARBA00011738"/>
    </source>
</evidence>
<keyword evidence="9 11" id="KW-0460">Magnesium</keyword>
<name>A0A498R8D1_9FIRM</name>
<dbReference type="GO" id="GO:0000287">
    <property type="term" value="F:magnesium ion binding"/>
    <property type="evidence" value="ECO:0007669"/>
    <property type="project" value="UniProtKB-UniRule"/>
</dbReference>
<keyword evidence="8 11" id="KW-0067">ATP-binding</keyword>
<dbReference type="GO" id="GO:0005524">
    <property type="term" value="F:ATP binding"/>
    <property type="evidence" value="ECO:0007669"/>
    <property type="project" value="UniProtKB-KW"/>
</dbReference>
<evidence type="ECO:0000256" key="9">
    <source>
        <dbReference type="ARBA" id="ARBA00022842"/>
    </source>
</evidence>
<comment type="similarity">
    <text evidence="11">Belongs to the BioW family.</text>
</comment>
<dbReference type="GO" id="GO:0009102">
    <property type="term" value="P:biotin biosynthetic process"/>
    <property type="evidence" value="ECO:0007669"/>
    <property type="project" value="UniProtKB-UniRule"/>
</dbReference>
<accession>A0A498R8D1</accession>
<evidence type="ECO:0000313" key="13">
    <source>
        <dbReference type="Proteomes" id="UP000277811"/>
    </source>
</evidence>
<evidence type="ECO:0000256" key="1">
    <source>
        <dbReference type="ARBA" id="ARBA00001946"/>
    </source>
</evidence>
<dbReference type="Proteomes" id="UP000277811">
    <property type="component" value="Unassembled WGS sequence"/>
</dbReference>
<evidence type="ECO:0000256" key="10">
    <source>
        <dbReference type="ARBA" id="ARBA00049553"/>
    </source>
</evidence>
<comment type="function">
    <text evidence="11">Catalyzes the transformation of pimelate into pimeloyl-CoA with concomitant hydrolysis of ATP to AMP.</text>
</comment>
<evidence type="ECO:0000256" key="6">
    <source>
        <dbReference type="ARBA" id="ARBA00022741"/>
    </source>
</evidence>
<keyword evidence="13" id="KW-1185">Reference proteome</keyword>
<dbReference type="AlphaFoldDB" id="A0A498R8D1"/>
<keyword evidence="6 11" id="KW-0547">Nucleotide-binding</keyword>
<evidence type="ECO:0000256" key="7">
    <source>
        <dbReference type="ARBA" id="ARBA00022756"/>
    </source>
</evidence>
<comment type="cofactor">
    <cofactor evidence="1 11">
        <name>Mg(2+)</name>
        <dbReference type="ChEBI" id="CHEBI:18420"/>
    </cofactor>
</comment>
<dbReference type="UniPathway" id="UPA00999">
    <property type="reaction ID" value="UER00351"/>
</dbReference>
<evidence type="ECO:0000256" key="5">
    <source>
        <dbReference type="ARBA" id="ARBA00022598"/>
    </source>
</evidence>
<dbReference type="RefSeq" id="WP_122628385.1">
    <property type="nucleotide sequence ID" value="NZ_UPPP01000074.1"/>
</dbReference>